<dbReference type="OrthoDB" id="5290698at2"/>
<dbReference type="Gene3D" id="3.40.50.2300">
    <property type="match status" value="2"/>
</dbReference>
<dbReference type="AlphaFoldDB" id="A0A1W6L623"/>
<dbReference type="InterPro" id="IPR051010">
    <property type="entry name" value="BCAA_transport"/>
</dbReference>
<evidence type="ECO:0000313" key="3">
    <source>
        <dbReference type="EMBL" id="ARN19630.1"/>
    </source>
</evidence>
<reference evidence="3 4" key="1">
    <citation type="submission" date="2016-04" db="EMBL/GenBank/DDBJ databases">
        <title>Complete genome sequence of natural rubber-degrading, novel Gram-negative bacterium, Rhizobacter gummiphilus strain NS21.</title>
        <authorList>
            <person name="Tabata M."/>
            <person name="Kasai D."/>
            <person name="Fukuda M."/>
        </authorList>
    </citation>
    <scope>NUCLEOTIDE SEQUENCE [LARGE SCALE GENOMIC DNA]</scope>
    <source>
        <strain evidence="3 4">NS21</strain>
    </source>
</reference>
<dbReference type="Pfam" id="PF13458">
    <property type="entry name" value="Peripla_BP_6"/>
    <property type="match status" value="1"/>
</dbReference>
<keyword evidence="4" id="KW-1185">Reference proteome</keyword>
<evidence type="ECO:0000313" key="4">
    <source>
        <dbReference type="Proteomes" id="UP000193427"/>
    </source>
</evidence>
<organism evidence="3 4">
    <name type="scientific">Piscinibacter gummiphilus</name>
    <dbReference type="NCBI Taxonomy" id="946333"/>
    <lineage>
        <taxon>Bacteria</taxon>
        <taxon>Pseudomonadati</taxon>
        <taxon>Pseudomonadota</taxon>
        <taxon>Betaproteobacteria</taxon>
        <taxon>Burkholderiales</taxon>
        <taxon>Sphaerotilaceae</taxon>
        <taxon>Piscinibacter</taxon>
    </lineage>
</organism>
<dbReference type="InterPro" id="IPR028081">
    <property type="entry name" value="Leu-bd"/>
</dbReference>
<dbReference type="PANTHER" id="PTHR30483:SF38">
    <property type="entry name" value="BLR7848 PROTEIN"/>
    <property type="match status" value="1"/>
</dbReference>
<comment type="similarity">
    <text evidence="1">Belongs to the leucine-binding protein family.</text>
</comment>
<proteinExistence type="inferred from homology"/>
<protein>
    <submittedName>
        <fullName evidence="3">Branched-chain amino acid ABC transporter substrate-binding protein</fullName>
    </submittedName>
</protein>
<sequence>MIRRHFILASTLASLGLSLAPAQAQTSGVTIGVTLSTTGPAASLGIAEKNTIELLPKTLGGLPVNYIVLDDASDPTQAAKNARRFVDADRADAIIGTSNVPGSLAVAEVANETRTPQIALAPFAPKQIPWVFPLPQSVEVMSTALFEHMKSTGVKTLGFVGFSDAYGEAWLQEVQKTAPRFGVDVVVVERFARTDQSVTAQTLKVIQAKPDAVLVAGSGTPSALPMRALRERGYKGQFYQTHGVANNDFLRVAGSADEGAILPTGNVLVVEQLPDGNPSKKVGLAYVRAYESKYGTGSRSPFGAYAHDAYLVLDRAVAVAAAKAKPGSPEFRAALRDALETTRDLATTHGVVTMSATDHSGFGATSRVLVTIEKNTWKLLK</sequence>
<evidence type="ECO:0000256" key="1">
    <source>
        <dbReference type="ARBA" id="ARBA00010062"/>
    </source>
</evidence>
<name>A0A1W6L623_9BURK</name>
<dbReference type="PANTHER" id="PTHR30483">
    <property type="entry name" value="LEUCINE-SPECIFIC-BINDING PROTEIN"/>
    <property type="match status" value="1"/>
</dbReference>
<dbReference type="SUPFAM" id="SSF53822">
    <property type="entry name" value="Periplasmic binding protein-like I"/>
    <property type="match status" value="1"/>
</dbReference>
<dbReference type="Proteomes" id="UP000193427">
    <property type="component" value="Chromosome"/>
</dbReference>
<dbReference type="KEGG" id="rgu:A4W93_06695"/>
<keyword evidence="2" id="KW-0732">Signal</keyword>
<gene>
    <name evidence="3" type="ORF">A4W93_06695</name>
</gene>
<accession>A0A1W6L623</accession>
<dbReference type="STRING" id="946333.A4W93_06695"/>
<dbReference type="RefSeq" id="WP_085749893.1">
    <property type="nucleotide sequence ID" value="NZ_BSPR01000003.1"/>
</dbReference>
<evidence type="ECO:0000256" key="2">
    <source>
        <dbReference type="ARBA" id="ARBA00022729"/>
    </source>
</evidence>
<dbReference type="EMBL" id="CP015118">
    <property type="protein sequence ID" value="ARN19630.1"/>
    <property type="molecule type" value="Genomic_DNA"/>
</dbReference>
<dbReference type="CDD" id="cd06333">
    <property type="entry name" value="PBP1_ABC_RPA1789-like"/>
    <property type="match status" value="1"/>
</dbReference>
<dbReference type="InterPro" id="IPR028082">
    <property type="entry name" value="Peripla_BP_I"/>
</dbReference>